<dbReference type="Pfam" id="PF04970">
    <property type="entry name" value="LRAT"/>
    <property type="match status" value="2"/>
</dbReference>
<dbReference type="AlphaFoldDB" id="A0A1X7TDN9"/>
<proteinExistence type="predicted"/>
<evidence type="ECO:0000313" key="2">
    <source>
        <dbReference type="EnsemblMetazoa" id="Aqu2.1.12717_001"/>
    </source>
</evidence>
<dbReference type="eggNOG" id="ENOG502QSKS">
    <property type="taxonomic scope" value="Eukaryota"/>
</dbReference>
<dbReference type="EnsemblMetazoa" id="Aqu2.1.12717_001">
    <property type="protein sequence ID" value="Aqu2.1.12717_001"/>
    <property type="gene ID" value="Aqu2.1.12717"/>
</dbReference>
<dbReference type="PROSITE" id="PS51934">
    <property type="entry name" value="LRAT"/>
    <property type="match status" value="1"/>
</dbReference>
<dbReference type="STRING" id="400682.A0A1X7TDN9"/>
<sequence length="579" mass="64760">MAEADDSASRIGYISHAIDKKDLKPGDHIFCNRLLSIYNHHGIYIGERDCEVIHFSADEKGLLQKKKGRQSNEIMTKVAMLAKKRDELPEDSAEATKIQLQIDKIHGHNRPVCIKSTTLDNFLHGSKVRLVSYGSSRIKKLLSFVVDAVHKVKAMPPSETVKLAQHFLKHPVEWGNYSLTGDVELNPGPMIDDKPNSHLFAKYLEPLNDWELFALCLPGITKTHIWLQVIPRASWRDVINALKQCKENELARTIEDKVTDPIDEVVTDNLKDVLKTHSHTLTRSISTDFSKTASALYAKGLIPETTKDQIFIPGISDFNKAAKLVTVIGHQLPSDNPEQYLIDVCHVLIDQKNPALTENAASILDQLGQSVPDSGTEAEHETEIQTKPVAEIVQDDSANRVGYFSNAIEKKDLKPGDHIYTHRTLFLHSHHGIYIGEPDCEVIHFSGDATGSLRNKDSSLCQVRKTTLGDFCDGNTLRLVAYNAYTSSNASHTVKAMPLSETVKVAKHFLNDPKKFGEYGMRNNNSETFSCFCKTGLMDIAAQLHPLSRNVLAEWLWAAPCTTYEEAMKNFIEKQNAKT</sequence>
<dbReference type="InParanoid" id="A0A1X7TDN9"/>
<dbReference type="InterPro" id="IPR007053">
    <property type="entry name" value="LRAT_dom"/>
</dbReference>
<organism evidence="2">
    <name type="scientific">Amphimedon queenslandica</name>
    <name type="common">Sponge</name>
    <dbReference type="NCBI Taxonomy" id="400682"/>
    <lineage>
        <taxon>Eukaryota</taxon>
        <taxon>Metazoa</taxon>
        <taxon>Porifera</taxon>
        <taxon>Demospongiae</taxon>
        <taxon>Heteroscleromorpha</taxon>
        <taxon>Haplosclerida</taxon>
        <taxon>Niphatidae</taxon>
        <taxon>Amphimedon</taxon>
    </lineage>
</organism>
<accession>A0A1X7TDN9</accession>
<dbReference type="OrthoDB" id="5976215at2759"/>
<dbReference type="PANTHER" id="PTHR46137:SF3">
    <property type="entry name" value="OS05G0310600 PROTEIN"/>
    <property type="match status" value="1"/>
</dbReference>
<dbReference type="PANTHER" id="PTHR46137">
    <property type="entry name" value="OS05G0310600 PROTEIN"/>
    <property type="match status" value="1"/>
</dbReference>
<evidence type="ECO:0000259" key="1">
    <source>
        <dbReference type="PROSITE" id="PS51934"/>
    </source>
</evidence>
<feature type="domain" description="LRAT" evidence="1">
    <location>
        <begin position="420"/>
        <end position="542"/>
    </location>
</feature>
<dbReference type="Gene3D" id="3.90.1720.10">
    <property type="entry name" value="endopeptidase domain like (from Nostoc punctiforme)"/>
    <property type="match status" value="2"/>
</dbReference>
<protein>
    <recommendedName>
        <fullName evidence="1">LRAT domain-containing protein</fullName>
    </recommendedName>
</protein>
<reference evidence="2" key="1">
    <citation type="submission" date="2017-05" db="UniProtKB">
        <authorList>
            <consortium name="EnsemblMetazoa"/>
        </authorList>
    </citation>
    <scope>IDENTIFICATION</scope>
</reference>
<name>A0A1X7TDN9_AMPQE</name>